<dbReference type="NCBIfam" id="TIGR01625">
    <property type="entry name" value="YidE_YbjL_dupl"/>
    <property type="match status" value="1"/>
</dbReference>
<protein>
    <recommendedName>
        <fullName evidence="9">YidE/YbjL duplication domain-containing protein</fullName>
    </recommendedName>
</protein>
<accession>A0A9J6QTT6</accession>
<evidence type="ECO:0000313" key="11">
    <source>
        <dbReference type="EMBL" id="MCU7379499.1"/>
    </source>
</evidence>
<dbReference type="PANTHER" id="PTHR30445">
    <property type="entry name" value="K(+)_H(+) ANTIPORTER SUBUNIT KHTT"/>
    <property type="match status" value="1"/>
</dbReference>
<feature type="transmembrane region" description="Helical" evidence="8">
    <location>
        <begin position="347"/>
        <end position="365"/>
    </location>
</feature>
<evidence type="ECO:0000313" key="10">
    <source>
        <dbReference type="EMBL" id="MCU7376950.1"/>
    </source>
</evidence>
<gene>
    <name evidence="10" type="ORF">OBO34_01120</name>
    <name evidence="11" type="ORF">OBO34_14215</name>
</gene>
<feature type="domain" description="YidE/YbjL duplication" evidence="9">
    <location>
        <begin position="16"/>
        <end position="243"/>
    </location>
</feature>
<feature type="domain" description="YidE/YbjL duplication" evidence="9">
    <location>
        <begin position="285"/>
        <end position="453"/>
    </location>
</feature>
<reference evidence="10" key="1">
    <citation type="submission" date="2022-09" db="EMBL/GenBank/DDBJ databases">
        <title>Culturomic study of gut microbiota in children with autism spectrum disorder.</title>
        <authorList>
            <person name="Efimov B.A."/>
            <person name="Chaplin A.V."/>
            <person name="Sokolova S.R."/>
            <person name="Pikina A.P."/>
            <person name="Korzhanova M."/>
            <person name="Belova V."/>
            <person name="Korostin D."/>
        </authorList>
    </citation>
    <scope>NUCLEOTIDE SEQUENCE</scope>
    <source>
        <strain evidence="10">ASD5510</strain>
    </source>
</reference>
<dbReference type="EMBL" id="JAOSHN010000005">
    <property type="protein sequence ID" value="MCU7379499.1"/>
    <property type="molecule type" value="Genomic_DNA"/>
</dbReference>
<feature type="transmembrane region" description="Helical" evidence="8">
    <location>
        <begin position="85"/>
        <end position="102"/>
    </location>
</feature>
<feature type="transmembrane region" description="Helical" evidence="8">
    <location>
        <begin position="400"/>
        <end position="420"/>
    </location>
</feature>
<dbReference type="RefSeq" id="WP_148398500.1">
    <property type="nucleotide sequence ID" value="NZ_JAJAGH010000005.1"/>
</dbReference>
<feature type="transmembrane region" description="Helical" evidence="8">
    <location>
        <begin position="6"/>
        <end position="27"/>
    </location>
</feature>
<feature type="transmembrane region" description="Helical" evidence="8">
    <location>
        <begin position="307"/>
        <end position="326"/>
    </location>
</feature>
<feature type="transmembrane region" description="Helical" evidence="8">
    <location>
        <begin position="228"/>
        <end position="248"/>
    </location>
</feature>
<dbReference type="PANTHER" id="PTHR30445:SF3">
    <property type="entry name" value="TRANSPORT PROTEIN YIDE-RELATED"/>
    <property type="match status" value="1"/>
</dbReference>
<evidence type="ECO:0000256" key="1">
    <source>
        <dbReference type="ARBA" id="ARBA00004651"/>
    </source>
</evidence>
<dbReference type="InterPro" id="IPR006512">
    <property type="entry name" value="YidE_YbjL"/>
</dbReference>
<evidence type="ECO:0000256" key="4">
    <source>
        <dbReference type="ARBA" id="ARBA00022475"/>
    </source>
</evidence>
<proteinExistence type="inferred from homology"/>
<evidence type="ECO:0000313" key="12">
    <source>
        <dbReference type="Proteomes" id="UP001065549"/>
    </source>
</evidence>
<keyword evidence="3" id="KW-0813">Transport</keyword>
<feature type="transmembrane region" description="Helical" evidence="8">
    <location>
        <begin position="432"/>
        <end position="453"/>
    </location>
</feature>
<dbReference type="EMBL" id="JAOSHN010000001">
    <property type="protein sequence ID" value="MCU7376950.1"/>
    <property type="molecule type" value="Genomic_DNA"/>
</dbReference>
<name>A0A9J6QTT6_9FIRM</name>
<evidence type="ECO:0000256" key="6">
    <source>
        <dbReference type="ARBA" id="ARBA00022989"/>
    </source>
</evidence>
<dbReference type="InterPro" id="IPR050144">
    <property type="entry name" value="AAE_transporter"/>
</dbReference>
<keyword evidence="5 8" id="KW-0812">Transmembrane</keyword>
<dbReference type="Pfam" id="PF06826">
    <property type="entry name" value="Asp-Al_Ex"/>
    <property type="match status" value="2"/>
</dbReference>
<dbReference type="AlphaFoldDB" id="A0A9J6QTT6"/>
<keyword evidence="12" id="KW-1185">Reference proteome</keyword>
<feature type="transmembrane region" description="Helical" evidence="8">
    <location>
        <begin position="371"/>
        <end position="393"/>
    </location>
</feature>
<feature type="transmembrane region" description="Helical" evidence="8">
    <location>
        <begin position="34"/>
        <end position="53"/>
    </location>
</feature>
<dbReference type="GO" id="GO:0005886">
    <property type="term" value="C:plasma membrane"/>
    <property type="evidence" value="ECO:0007669"/>
    <property type="project" value="UniProtKB-SubCell"/>
</dbReference>
<keyword evidence="6 8" id="KW-1133">Transmembrane helix</keyword>
<evidence type="ECO:0000256" key="5">
    <source>
        <dbReference type="ARBA" id="ARBA00022692"/>
    </source>
</evidence>
<sequence length="459" mass="48648">MRFEFINLLMNPFMLMFFAIGTGLIFGKIKFGKFSFGSSGALFTGLVIGWAMYQYGGHIVAQGESAAGYEAAKTMMDNGIIDGNFLEMSLIFFVAAIGLLAAKDMGVVIRKYGPKFVALAVIITFVGALGSFGGMKLVKEAGAYEFSGVYVGALTSSPGLGAALETAEDHAKSVAADYQQASQEEKEHVLQVIGDDSLTVDNTPALTPQQQDAYVTNATGGVATGYAIAYPFGVIIVIFAVSFFAIIFRMDLNKEKERYKLEMNEARGMVKERNIPVSPFNMIAFAVTCVVGYLVGSIEIYLGPLGYFSLGATGGILIMSLLLGSIGKVGPLSFRMDNKVMGIIRDIALVFFLCIVGLKYGYVAINALTGSGVLLAVSALVVGITAMLVGFVVGRYVFKLNWVVLSGAICGGMTSTPGLGAAVDALESDDPAAGYGATYPFALLCMIIFTIILNQLPIV</sequence>
<feature type="transmembrane region" description="Helical" evidence="8">
    <location>
        <begin position="277"/>
        <end position="295"/>
    </location>
</feature>
<comment type="similarity">
    <text evidence="2">Belongs to the AAE transporter (TC 2.A.81) family.</text>
</comment>
<evidence type="ECO:0000256" key="7">
    <source>
        <dbReference type="ARBA" id="ARBA00023136"/>
    </source>
</evidence>
<comment type="subcellular location">
    <subcellularLocation>
        <location evidence="1">Cell membrane</location>
        <topology evidence="1">Multi-pass membrane protein</topology>
    </subcellularLocation>
</comment>
<evidence type="ECO:0000256" key="2">
    <source>
        <dbReference type="ARBA" id="ARBA00009854"/>
    </source>
</evidence>
<evidence type="ECO:0000259" key="9">
    <source>
        <dbReference type="Pfam" id="PF06826"/>
    </source>
</evidence>
<dbReference type="Proteomes" id="UP001065549">
    <property type="component" value="Unassembled WGS sequence"/>
</dbReference>
<keyword evidence="4" id="KW-1003">Cell membrane</keyword>
<evidence type="ECO:0000256" key="3">
    <source>
        <dbReference type="ARBA" id="ARBA00022448"/>
    </source>
</evidence>
<evidence type="ECO:0000256" key="8">
    <source>
        <dbReference type="SAM" id="Phobius"/>
    </source>
</evidence>
<comment type="caution">
    <text evidence="10">The sequence shown here is derived from an EMBL/GenBank/DDBJ whole genome shotgun (WGS) entry which is preliminary data.</text>
</comment>
<organism evidence="10 12">
    <name type="scientific">Hominibacterium faecale</name>
    <dbReference type="NCBI Taxonomy" id="2839743"/>
    <lineage>
        <taxon>Bacteria</taxon>
        <taxon>Bacillati</taxon>
        <taxon>Bacillota</taxon>
        <taxon>Clostridia</taxon>
        <taxon>Peptostreptococcales</taxon>
        <taxon>Anaerovoracaceae</taxon>
        <taxon>Hominibacterium</taxon>
    </lineage>
</organism>
<keyword evidence="7 8" id="KW-0472">Membrane</keyword>
<feature type="transmembrane region" description="Helical" evidence="8">
    <location>
        <begin position="114"/>
        <end position="135"/>
    </location>
</feature>